<feature type="transmembrane region" description="Helical" evidence="8">
    <location>
        <begin position="39"/>
        <end position="64"/>
    </location>
</feature>
<evidence type="ECO:0000256" key="5">
    <source>
        <dbReference type="ARBA" id="ARBA00022692"/>
    </source>
</evidence>
<keyword evidence="7 8" id="KW-0472">Membrane</keyword>
<evidence type="ECO:0000256" key="4">
    <source>
        <dbReference type="ARBA" id="ARBA00022475"/>
    </source>
</evidence>
<dbReference type="AlphaFoldDB" id="A0AAW5F2K3"/>
<keyword evidence="6 8" id="KW-1133">Transmembrane helix</keyword>
<evidence type="ECO:0000256" key="3">
    <source>
        <dbReference type="ARBA" id="ARBA00022448"/>
    </source>
</evidence>
<dbReference type="GO" id="GO:0055085">
    <property type="term" value="P:transmembrane transport"/>
    <property type="evidence" value="ECO:0007669"/>
    <property type="project" value="TreeGrafter"/>
</dbReference>
<dbReference type="InterPro" id="IPR002549">
    <property type="entry name" value="AI-2E-like"/>
</dbReference>
<protein>
    <submittedName>
        <fullName evidence="9">AI-2E family transporter</fullName>
    </submittedName>
</protein>
<organism evidence="9 11">
    <name type="scientific">Clostridium symbiosum</name>
    <name type="common">Bacteroides symbiosus</name>
    <dbReference type="NCBI Taxonomy" id="1512"/>
    <lineage>
        <taxon>Bacteria</taxon>
        <taxon>Bacillati</taxon>
        <taxon>Bacillota</taxon>
        <taxon>Clostridia</taxon>
        <taxon>Lachnospirales</taxon>
        <taxon>Lachnospiraceae</taxon>
        <taxon>Otoolea</taxon>
    </lineage>
</organism>
<feature type="transmembrane region" description="Helical" evidence="8">
    <location>
        <begin position="252"/>
        <end position="273"/>
    </location>
</feature>
<keyword evidence="3" id="KW-0813">Transport</keyword>
<accession>A0AAW5F2K3</accession>
<evidence type="ECO:0000256" key="1">
    <source>
        <dbReference type="ARBA" id="ARBA00004651"/>
    </source>
</evidence>
<dbReference type="Pfam" id="PF01594">
    <property type="entry name" value="AI-2E_transport"/>
    <property type="match status" value="1"/>
</dbReference>
<dbReference type="PANTHER" id="PTHR21716">
    <property type="entry name" value="TRANSMEMBRANE PROTEIN"/>
    <property type="match status" value="1"/>
</dbReference>
<dbReference type="RefSeq" id="WP_003503419.1">
    <property type="nucleotide sequence ID" value="NZ_BAABZD010000001.1"/>
</dbReference>
<sequence length="414" mass="46254">MKNNEFKRYIYTGLTAVAVIAVCIVFWYCIQYWSEVARVIHMIIGIVAPIIYGAVLAYLTTPIYNRVTKAVKLKLLKVWKDEKHVTGLAKAAGTFVSVSLVLVIVAGLFQMLIPQMIESLMGIRDSFPTYLQNLYAWIQQVLADNPDIEAMVLSNLQNSVTMAESWLEKSFTNIDMTRLGEFLTGVSSSVLSLLVFIKNWLIGLIVMVYLLNIKDTLSAQGKKIIYSCMNLKWANNVIEELRFVNQMFGGFIIGKLVDSLIIGIICFIGTSLMKMPFTLLISVIIGVTNIIPFFGPFIGAIPTGFLVLLVSPVKCIYFLIFILLLQQFDGNILGPKILGDSTGLSSFWVLFSILLFGGLFGFVGMIIAVPAFAVIYDLIARAVHFSLKNKKLSMATEDYKDLDHIDEKDGRFIK</sequence>
<comment type="similarity">
    <text evidence="2">Belongs to the autoinducer-2 exporter (AI-2E) (TC 2.A.86) family.</text>
</comment>
<gene>
    <name evidence="9" type="ORF">K5I21_05860</name>
    <name evidence="10" type="ORF">PM006_21330</name>
</gene>
<evidence type="ECO:0000256" key="6">
    <source>
        <dbReference type="ARBA" id="ARBA00022989"/>
    </source>
</evidence>
<reference evidence="9" key="1">
    <citation type="journal article" date="2022" name="Cell Host Microbe">
        <title>Colonization of the live biotherapeutic product VE303 and modulation of the microbiota and metabolites in healthy volunteers.</title>
        <authorList>
            <person name="Dsouza M."/>
            <person name="Menon R."/>
            <person name="Crossette E."/>
            <person name="Bhattarai S.K."/>
            <person name="Schneider J."/>
            <person name="Kim Y.G."/>
            <person name="Reddy S."/>
            <person name="Caballero S."/>
            <person name="Felix C."/>
            <person name="Cornacchione L."/>
            <person name="Hendrickson J."/>
            <person name="Watson A.R."/>
            <person name="Minot S.S."/>
            <person name="Greenfield N."/>
            <person name="Schopf L."/>
            <person name="Szabady R."/>
            <person name="Patarroyo J."/>
            <person name="Smith W."/>
            <person name="Harrison P."/>
            <person name="Kuijper E.J."/>
            <person name="Kelly C.P."/>
            <person name="Olle B."/>
            <person name="Bobilev D."/>
            <person name="Silber J.L."/>
            <person name="Bucci V."/>
            <person name="Roberts B."/>
            <person name="Faith J."/>
            <person name="Norman J.M."/>
        </authorList>
    </citation>
    <scope>NUCLEOTIDE SEQUENCE</scope>
    <source>
        <strain evidence="9">VE303-04</strain>
    </source>
</reference>
<keyword evidence="5 8" id="KW-0812">Transmembrane</keyword>
<dbReference type="EMBL" id="JAINVB010000001">
    <property type="protein sequence ID" value="MCK0085401.1"/>
    <property type="molecule type" value="Genomic_DNA"/>
</dbReference>
<dbReference type="PANTHER" id="PTHR21716:SF53">
    <property type="entry name" value="PERMEASE PERM-RELATED"/>
    <property type="match status" value="1"/>
</dbReference>
<evidence type="ECO:0000313" key="11">
    <source>
        <dbReference type="Proteomes" id="UP001203136"/>
    </source>
</evidence>
<evidence type="ECO:0000313" key="9">
    <source>
        <dbReference type="EMBL" id="MCK0085401.1"/>
    </source>
</evidence>
<proteinExistence type="inferred from homology"/>
<evidence type="ECO:0000256" key="2">
    <source>
        <dbReference type="ARBA" id="ARBA00009773"/>
    </source>
</evidence>
<evidence type="ECO:0000256" key="8">
    <source>
        <dbReference type="SAM" id="Phobius"/>
    </source>
</evidence>
<keyword evidence="4" id="KW-1003">Cell membrane</keyword>
<name>A0AAW5F2K3_CLOSY</name>
<evidence type="ECO:0000256" key="7">
    <source>
        <dbReference type="ARBA" id="ARBA00023136"/>
    </source>
</evidence>
<reference evidence="10" key="2">
    <citation type="submission" date="2023-01" db="EMBL/GenBank/DDBJ databases">
        <title>Human gut microbiome strain richness.</title>
        <authorList>
            <person name="Chen-Liaw A."/>
        </authorList>
    </citation>
    <scope>NUCLEOTIDE SEQUENCE</scope>
    <source>
        <strain evidence="10">B1_m1001713B170214d0_201011</strain>
    </source>
</reference>
<evidence type="ECO:0000313" key="10">
    <source>
        <dbReference type="EMBL" id="MDB2002751.1"/>
    </source>
</evidence>
<comment type="subcellular location">
    <subcellularLocation>
        <location evidence="1">Cell membrane</location>
        <topology evidence="1">Multi-pass membrane protein</topology>
    </subcellularLocation>
</comment>
<feature type="transmembrane region" description="Helical" evidence="8">
    <location>
        <begin position="279"/>
        <end position="298"/>
    </location>
</feature>
<dbReference type="GO" id="GO:0005886">
    <property type="term" value="C:plasma membrane"/>
    <property type="evidence" value="ECO:0007669"/>
    <property type="project" value="UniProtKB-SubCell"/>
</dbReference>
<feature type="transmembrane region" description="Helical" evidence="8">
    <location>
        <begin position="305"/>
        <end position="326"/>
    </location>
</feature>
<feature type="transmembrane region" description="Helical" evidence="8">
    <location>
        <begin position="346"/>
        <end position="379"/>
    </location>
</feature>
<comment type="caution">
    <text evidence="9">The sequence shown here is derived from an EMBL/GenBank/DDBJ whole genome shotgun (WGS) entry which is preliminary data.</text>
</comment>
<feature type="transmembrane region" description="Helical" evidence="8">
    <location>
        <begin position="85"/>
        <end position="113"/>
    </location>
</feature>
<feature type="transmembrane region" description="Helical" evidence="8">
    <location>
        <begin position="190"/>
        <end position="213"/>
    </location>
</feature>
<dbReference type="EMBL" id="JAQLGM010000090">
    <property type="protein sequence ID" value="MDB2002751.1"/>
    <property type="molecule type" value="Genomic_DNA"/>
</dbReference>
<feature type="transmembrane region" description="Helical" evidence="8">
    <location>
        <begin position="9"/>
        <end position="33"/>
    </location>
</feature>
<dbReference type="Proteomes" id="UP001300871">
    <property type="component" value="Unassembled WGS sequence"/>
</dbReference>
<dbReference type="Proteomes" id="UP001203136">
    <property type="component" value="Unassembled WGS sequence"/>
</dbReference>